<dbReference type="SMART" id="SM00442">
    <property type="entry name" value="FGF"/>
    <property type="match status" value="1"/>
</dbReference>
<evidence type="ECO:0000256" key="4">
    <source>
        <dbReference type="SAM" id="Phobius"/>
    </source>
</evidence>
<dbReference type="OrthoDB" id="5987799at2759"/>
<reference evidence="5 6" key="1">
    <citation type="submission" date="2019-08" db="EMBL/GenBank/DDBJ databases">
        <authorList>
            <person name="Alioto T."/>
            <person name="Alioto T."/>
            <person name="Gomez Garrido J."/>
        </authorList>
    </citation>
    <scope>NUCLEOTIDE SEQUENCE [LARGE SCALE GENOMIC DNA]</scope>
</reference>
<evidence type="ECO:0000313" key="5">
    <source>
        <dbReference type="EMBL" id="VVC28426.1"/>
    </source>
</evidence>
<dbReference type="Pfam" id="PF00167">
    <property type="entry name" value="FGF"/>
    <property type="match status" value="1"/>
</dbReference>
<evidence type="ECO:0000256" key="3">
    <source>
        <dbReference type="SAM" id="MobiDB-lite"/>
    </source>
</evidence>
<dbReference type="GO" id="GO:0008083">
    <property type="term" value="F:growth factor activity"/>
    <property type="evidence" value="ECO:0007669"/>
    <property type="project" value="InterPro"/>
</dbReference>
<organism evidence="5 6">
    <name type="scientific">Cinara cedri</name>
    <dbReference type="NCBI Taxonomy" id="506608"/>
    <lineage>
        <taxon>Eukaryota</taxon>
        <taxon>Metazoa</taxon>
        <taxon>Ecdysozoa</taxon>
        <taxon>Arthropoda</taxon>
        <taxon>Hexapoda</taxon>
        <taxon>Insecta</taxon>
        <taxon>Pterygota</taxon>
        <taxon>Neoptera</taxon>
        <taxon>Paraneoptera</taxon>
        <taxon>Hemiptera</taxon>
        <taxon>Sternorrhyncha</taxon>
        <taxon>Aphidomorpha</taxon>
        <taxon>Aphidoidea</taxon>
        <taxon>Aphididae</taxon>
        <taxon>Lachninae</taxon>
        <taxon>Cinara</taxon>
    </lineage>
</organism>
<dbReference type="InterPro" id="IPR008996">
    <property type="entry name" value="IL1/FGF"/>
</dbReference>
<evidence type="ECO:0000256" key="1">
    <source>
        <dbReference type="ARBA" id="ARBA00007936"/>
    </source>
</evidence>
<name>A0A5E4MAC9_9HEMI</name>
<evidence type="ECO:0000256" key="2">
    <source>
        <dbReference type="RuleBase" id="RU049442"/>
    </source>
</evidence>
<dbReference type="CDD" id="cd23311">
    <property type="entry name" value="beta-trefoil_FGF_Bnl-like"/>
    <property type="match status" value="1"/>
</dbReference>
<feature type="region of interest" description="Disordered" evidence="3">
    <location>
        <begin position="258"/>
        <end position="394"/>
    </location>
</feature>
<keyword evidence="6" id="KW-1185">Reference proteome</keyword>
<dbReference type="PRINTS" id="PR00262">
    <property type="entry name" value="IL1HBGF"/>
</dbReference>
<evidence type="ECO:0000313" key="6">
    <source>
        <dbReference type="Proteomes" id="UP000325440"/>
    </source>
</evidence>
<dbReference type="EMBL" id="CABPRJ010000480">
    <property type="protein sequence ID" value="VVC28426.1"/>
    <property type="molecule type" value="Genomic_DNA"/>
</dbReference>
<feature type="compositionally biased region" description="Basic and acidic residues" evidence="3">
    <location>
        <begin position="347"/>
        <end position="357"/>
    </location>
</feature>
<dbReference type="PANTHER" id="PTHR11486">
    <property type="entry name" value="FIBROBLAST GROWTH FACTOR"/>
    <property type="match status" value="1"/>
</dbReference>
<feature type="transmembrane region" description="Helical" evidence="4">
    <location>
        <begin position="34"/>
        <end position="57"/>
    </location>
</feature>
<comment type="similarity">
    <text evidence="1 2">Belongs to the heparin-binding growth factors family.</text>
</comment>
<gene>
    <name evidence="5" type="ORF">CINCED_3A010704</name>
</gene>
<protein>
    <recommendedName>
        <fullName evidence="2">Fibroblast growth factor</fullName>
        <shortName evidence="2">FGF</shortName>
    </recommendedName>
</protein>
<dbReference type="SUPFAM" id="SSF50353">
    <property type="entry name" value="Cytokine"/>
    <property type="match status" value="1"/>
</dbReference>
<keyword evidence="4" id="KW-0812">Transmembrane</keyword>
<feature type="compositionally biased region" description="Gly residues" evidence="3">
    <location>
        <begin position="14"/>
        <end position="24"/>
    </location>
</feature>
<dbReference type="Proteomes" id="UP000325440">
    <property type="component" value="Unassembled WGS sequence"/>
</dbReference>
<feature type="compositionally biased region" description="Acidic residues" evidence="3">
    <location>
        <begin position="419"/>
        <end position="428"/>
    </location>
</feature>
<keyword evidence="4" id="KW-1133">Transmembrane helix</keyword>
<feature type="region of interest" description="Disordered" evidence="3">
    <location>
        <begin position="1"/>
        <end position="24"/>
    </location>
</feature>
<dbReference type="PRINTS" id="PR00263">
    <property type="entry name" value="HBGFFGF"/>
</dbReference>
<sequence>MVKRSRVYCRSGSSGSGSGSGVGGGGGWNRCSSFVVTIGVLVLYIFLCSGSVLGASLGDDRSTQYAAAVVQVAERTAGVSFAATRYTDDAAAAVAGTPARSGRSAANLSHITGTARKIKMFIKNRYLQVFPDGTVNSTAEDTSDYAILQRTSVNIGQLKIQGVATCMYLCMDACGLLYGSKNFEEECVFNEMIEQHHYNTYSSAKYTNDRRTLYLALNKRGMPRKVQVKANAPLGKLSTYTRVLTQSVSAERVEQLLASRQPPASGEWPASVPHGHRHHHVCPPHVGPPHPSTKRRKCPGTKGGGRKKNKDADSASLKGDGGGNVGSREDEDCGGGNKKNRCAAGDETSHRKADAAGRKKKPKKTAAGRGDGKGHGRKHGKPSKKSELDVPPPEPAVLFVAVTTVVPPSQFADDAAHADDDDDDDDDGVPPPATAAVPTV</sequence>
<dbReference type="Gene3D" id="2.80.10.50">
    <property type="match status" value="1"/>
</dbReference>
<accession>A0A5E4MAC9</accession>
<dbReference type="PROSITE" id="PS00247">
    <property type="entry name" value="HBGF_FGF"/>
    <property type="match status" value="1"/>
</dbReference>
<feature type="compositionally biased region" description="Basic residues" evidence="3">
    <location>
        <begin position="292"/>
        <end position="309"/>
    </location>
</feature>
<dbReference type="AlphaFoldDB" id="A0A5E4MAC9"/>
<dbReference type="InterPro" id="IPR002209">
    <property type="entry name" value="Fibroblast_GF_fam"/>
</dbReference>
<keyword evidence="4" id="KW-0472">Membrane</keyword>
<proteinExistence type="inferred from homology"/>
<feature type="region of interest" description="Disordered" evidence="3">
    <location>
        <begin position="410"/>
        <end position="440"/>
    </location>
</feature>